<name>A0A1X7T2T1_AMPQE</name>
<dbReference type="SUPFAM" id="SSF117281">
    <property type="entry name" value="Kelch motif"/>
    <property type="match status" value="1"/>
</dbReference>
<evidence type="ECO:0000313" key="1">
    <source>
        <dbReference type="EnsemblMetazoa" id="Aqu2.1.08769_001"/>
    </source>
</evidence>
<proteinExistence type="predicted"/>
<dbReference type="OrthoDB" id="4447at2759"/>
<accession>A0A1X7T2T1</accession>
<dbReference type="AlphaFoldDB" id="A0A1X7T2T1"/>
<sequence length="122" mass="13641">FWQCIRKPEAIDQWPVARCNHAGAIIITGSECPMLVISGGRDKNDEDTLDDCWIFNLTQHSWIKLDVPHSVSKRGSHSLSVFIMSPHCVWMITAGGFVDESTPVTDPNIAVLTELGQFIIYI</sequence>
<dbReference type="EnsemblMetazoa" id="Aqu2.1.08769_001">
    <property type="protein sequence ID" value="Aqu2.1.08769_001"/>
    <property type="gene ID" value="Aqu2.1.08769"/>
</dbReference>
<dbReference type="Gene3D" id="2.120.10.80">
    <property type="entry name" value="Kelch-type beta propeller"/>
    <property type="match status" value="1"/>
</dbReference>
<reference evidence="1" key="1">
    <citation type="submission" date="2017-05" db="UniProtKB">
        <authorList>
            <consortium name="EnsemblMetazoa"/>
        </authorList>
    </citation>
    <scope>IDENTIFICATION</scope>
</reference>
<dbReference type="InterPro" id="IPR015915">
    <property type="entry name" value="Kelch-typ_b-propeller"/>
</dbReference>
<organism evidence="1">
    <name type="scientific">Amphimedon queenslandica</name>
    <name type="common">Sponge</name>
    <dbReference type="NCBI Taxonomy" id="400682"/>
    <lineage>
        <taxon>Eukaryota</taxon>
        <taxon>Metazoa</taxon>
        <taxon>Porifera</taxon>
        <taxon>Demospongiae</taxon>
        <taxon>Heteroscleromorpha</taxon>
        <taxon>Haplosclerida</taxon>
        <taxon>Niphatidae</taxon>
        <taxon>Amphimedon</taxon>
    </lineage>
</organism>
<protein>
    <submittedName>
        <fullName evidence="1">Uncharacterized protein</fullName>
    </submittedName>
</protein>
<dbReference type="InParanoid" id="A0A1X7T2T1"/>